<dbReference type="GO" id="GO:0003924">
    <property type="term" value="F:GTPase activity"/>
    <property type="evidence" value="ECO:0007669"/>
    <property type="project" value="InterPro"/>
</dbReference>
<dbReference type="InterPro" id="IPR011025">
    <property type="entry name" value="GproteinA_insert"/>
</dbReference>
<dbReference type="SMART" id="SM00275">
    <property type="entry name" value="G_alpha"/>
    <property type="match status" value="2"/>
</dbReference>
<comment type="caution">
    <text evidence="7">The sequence shown here is derived from an EMBL/GenBank/DDBJ whole genome shotgun (WGS) entry which is preliminary data.</text>
</comment>
<dbReference type="PANTHER" id="PTHR10218">
    <property type="entry name" value="GTP-BINDING PROTEIN ALPHA SUBUNIT"/>
    <property type="match status" value="1"/>
</dbReference>
<dbReference type="SUPFAM" id="SSF47895">
    <property type="entry name" value="Transducin (alpha subunit), insertion domain"/>
    <property type="match status" value="2"/>
</dbReference>
<feature type="binding site" evidence="6">
    <location>
        <position position="96"/>
    </location>
    <ligand>
        <name>Mg(2+)</name>
        <dbReference type="ChEBI" id="CHEBI:18420"/>
    </ligand>
</feature>
<protein>
    <submittedName>
        <fullName evidence="7">Uncharacterized protein</fullName>
    </submittedName>
</protein>
<dbReference type="AlphaFoldDB" id="A0AAD5UAY6"/>
<feature type="binding site" evidence="5">
    <location>
        <begin position="221"/>
        <end position="227"/>
    </location>
    <ligand>
        <name>GTP</name>
        <dbReference type="ChEBI" id="CHEBI:37565"/>
    </ligand>
</feature>
<keyword evidence="4" id="KW-0807">Transducer</keyword>
<keyword evidence="1 6" id="KW-0479">Metal-binding</keyword>
<evidence type="ECO:0000256" key="5">
    <source>
        <dbReference type="PIRSR" id="PIRSR601019-1"/>
    </source>
</evidence>
<dbReference type="GO" id="GO:0046872">
    <property type="term" value="F:metal ion binding"/>
    <property type="evidence" value="ECO:0007669"/>
    <property type="project" value="UniProtKB-KW"/>
</dbReference>
<dbReference type="Gene3D" id="1.10.400.10">
    <property type="entry name" value="GI Alpha 1, domain 2-like"/>
    <property type="match status" value="1"/>
</dbReference>
<evidence type="ECO:0000256" key="3">
    <source>
        <dbReference type="ARBA" id="ARBA00023134"/>
    </source>
</evidence>
<evidence type="ECO:0000256" key="6">
    <source>
        <dbReference type="PIRSR" id="PIRSR601019-2"/>
    </source>
</evidence>
<dbReference type="GO" id="GO:0005525">
    <property type="term" value="F:GTP binding"/>
    <property type="evidence" value="ECO:0007669"/>
    <property type="project" value="UniProtKB-KW"/>
</dbReference>
<dbReference type="FunFam" id="3.40.50.300:FF:000720">
    <property type="entry name" value="Guanine nucleotide-binding protein G(k) subunit alpha"/>
    <property type="match status" value="1"/>
</dbReference>
<dbReference type="PRINTS" id="PR00318">
    <property type="entry name" value="GPROTEINA"/>
</dbReference>
<name>A0AAD5UAY6_9FUNG</name>
<evidence type="ECO:0000313" key="7">
    <source>
        <dbReference type="EMBL" id="KAJ3227072.1"/>
    </source>
</evidence>
<keyword evidence="3 5" id="KW-0342">GTP-binding</keyword>
<dbReference type="EMBL" id="JADGJW010000023">
    <property type="protein sequence ID" value="KAJ3227072.1"/>
    <property type="molecule type" value="Genomic_DNA"/>
</dbReference>
<evidence type="ECO:0000256" key="2">
    <source>
        <dbReference type="ARBA" id="ARBA00022741"/>
    </source>
</evidence>
<feature type="binding site" evidence="6">
    <location>
        <position position="227"/>
    </location>
    <ligand>
        <name>Mg(2+)</name>
        <dbReference type="ChEBI" id="CHEBI:18420"/>
    </ligand>
</feature>
<keyword evidence="2 5" id="KW-0547">Nucleotide-binding</keyword>
<gene>
    <name evidence="7" type="ORF">HK099_003525</name>
</gene>
<evidence type="ECO:0000313" key="8">
    <source>
        <dbReference type="Proteomes" id="UP001211065"/>
    </source>
</evidence>
<evidence type="ECO:0000256" key="4">
    <source>
        <dbReference type="ARBA" id="ARBA00023224"/>
    </source>
</evidence>
<sequence>MRLPLIESTKLFFKDLFLKQNLSKKDIFPHFTNCTDLKIMRKVIDSVRYMGLTEEEKIQKRISNSIDAEIKSEFKKLQLESSYKIMLLGSGESGKSTVLKQLKLNYTGGFSDKEKQHYKLIIFDNIFDSLKVLSTQMIEFGIQYESKENEEFGKLLQIGVPNEKRDSIKAIEVDKYWKDRGVQQCYLRANEFSMQETAEYFFNNINKIFSKTFTPEKEDILQVRHKTITITETVFTYKTKKFKVYDVGGQKSLRQFWVPYFSDDIKSVIFVASLSCYDQILSEEEDKEKTNAMTDSINLFKIICDNKLLQSILKVIKKSKNIYDILTKIQKGLPLLENSKEFFKNKFREVNTSTHRQIYTHFTNSTDIKIMKKVIDTVNEIIFRSSLEAGGMSLEEKEAKKISKSIDAVLEKERKRIANREEHKIIILGSGDSGKSTVIKQMKLNYANGFTKDEKLSYISHIWDNIFDSLNILTKNLQASSVVEDEELKNLCKIFEKKLSDEDRKSIKVEDISKFWSHPKIKECYDLSSKNILQVRVATSLIKEYRFTIKGSHFTFIDVGGQKSLRHAWIPYMEKDLQCLIFVSSLSCYDQTMVEEDFKTINRMEDSIQLFNKICSNAILKEIPIILFLNKLDIFEKKVKNSNSLVKKFFPEYTGLPLIETSKTFFKDKFLQQNSFKREIFVHYTNSTDTKIMKNIMDSVNECIVKFALRNQGMLL</sequence>
<dbReference type="Gene3D" id="3.40.50.300">
    <property type="entry name" value="P-loop containing nucleotide triphosphate hydrolases"/>
    <property type="match status" value="3"/>
</dbReference>
<dbReference type="Proteomes" id="UP001211065">
    <property type="component" value="Unassembled WGS sequence"/>
</dbReference>
<keyword evidence="8" id="KW-1185">Reference proteome</keyword>
<dbReference type="Pfam" id="PF00503">
    <property type="entry name" value="G-alpha"/>
    <property type="match status" value="2"/>
</dbReference>
<dbReference type="GO" id="GO:0031683">
    <property type="term" value="F:G-protein beta/gamma-subunit complex binding"/>
    <property type="evidence" value="ECO:0007669"/>
    <property type="project" value="InterPro"/>
</dbReference>
<feature type="binding site" evidence="5">
    <location>
        <begin position="92"/>
        <end position="97"/>
    </location>
    <ligand>
        <name>GTP</name>
        <dbReference type="ChEBI" id="CHEBI:37565"/>
    </ligand>
</feature>
<dbReference type="SUPFAM" id="SSF52540">
    <property type="entry name" value="P-loop containing nucleoside triphosphate hydrolases"/>
    <property type="match status" value="2"/>
</dbReference>
<proteinExistence type="predicted"/>
<reference evidence="7" key="1">
    <citation type="submission" date="2020-05" db="EMBL/GenBank/DDBJ databases">
        <title>Phylogenomic resolution of chytrid fungi.</title>
        <authorList>
            <person name="Stajich J.E."/>
            <person name="Amses K."/>
            <person name="Simmons R."/>
            <person name="Seto K."/>
            <person name="Myers J."/>
            <person name="Bonds A."/>
            <person name="Quandt C.A."/>
            <person name="Barry K."/>
            <person name="Liu P."/>
            <person name="Grigoriev I."/>
            <person name="Longcore J.E."/>
            <person name="James T.Y."/>
        </authorList>
    </citation>
    <scope>NUCLEOTIDE SEQUENCE</scope>
    <source>
        <strain evidence="7">JEL0476</strain>
    </source>
</reference>
<dbReference type="InterPro" id="IPR027417">
    <property type="entry name" value="P-loop_NTPase"/>
</dbReference>
<dbReference type="PROSITE" id="PS51882">
    <property type="entry name" value="G_ALPHA"/>
    <property type="match status" value="1"/>
</dbReference>
<dbReference type="GO" id="GO:0007188">
    <property type="term" value="P:adenylate cyclase-modulating G protein-coupled receptor signaling pathway"/>
    <property type="evidence" value="ECO:0007669"/>
    <property type="project" value="TreeGrafter"/>
</dbReference>
<organism evidence="7 8">
    <name type="scientific">Clydaea vesicula</name>
    <dbReference type="NCBI Taxonomy" id="447962"/>
    <lineage>
        <taxon>Eukaryota</taxon>
        <taxon>Fungi</taxon>
        <taxon>Fungi incertae sedis</taxon>
        <taxon>Chytridiomycota</taxon>
        <taxon>Chytridiomycota incertae sedis</taxon>
        <taxon>Chytridiomycetes</taxon>
        <taxon>Lobulomycetales</taxon>
        <taxon>Lobulomycetaceae</taxon>
        <taxon>Clydaea</taxon>
    </lineage>
</organism>
<dbReference type="PANTHER" id="PTHR10218:SF302">
    <property type="entry name" value="GUANINE NUCLEOTIDE-BINDING PROTEIN ALPHA-5 SUBUNIT"/>
    <property type="match status" value="1"/>
</dbReference>
<keyword evidence="6" id="KW-0460">Magnesium</keyword>
<dbReference type="InterPro" id="IPR001019">
    <property type="entry name" value="Gprotein_alpha_su"/>
</dbReference>
<feature type="binding site" evidence="5">
    <location>
        <begin position="246"/>
        <end position="250"/>
    </location>
    <ligand>
        <name>GTP</name>
        <dbReference type="ChEBI" id="CHEBI:37565"/>
    </ligand>
</feature>
<evidence type="ECO:0000256" key="1">
    <source>
        <dbReference type="ARBA" id="ARBA00022723"/>
    </source>
</evidence>
<dbReference type="CDD" id="cd00066">
    <property type="entry name" value="G-alpha"/>
    <property type="match status" value="2"/>
</dbReference>
<dbReference type="GO" id="GO:0005737">
    <property type="term" value="C:cytoplasm"/>
    <property type="evidence" value="ECO:0007669"/>
    <property type="project" value="TreeGrafter"/>
</dbReference>
<dbReference type="GO" id="GO:0005834">
    <property type="term" value="C:heterotrimeric G-protein complex"/>
    <property type="evidence" value="ECO:0007669"/>
    <property type="project" value="TreeGrafter"/>
</dbReference>
<accession>A0AAD5UAY6</accession>
<dbReference type="GO" id="GO:0001664">
    <property type="term" value="F:G protein-coupled receptor binding"/>
    <property type="evidence" value="ECO:0007669"/>
    <property type="project" value="TreeGrafter"/>
</dbReference>